<sequence>MLLNGKTFKIYDYDTQRTVIERIASVLRTIPKYLWYVNDAGNTKYTEEPNFIEETPNSITVINIILDIETQSLQSLSEFESRYSDWFIQSGNTGNSTEEESKEDLLKWFVINFIRKNKNEGISEEHSILLLEEELKEGVGGREFDLNFPKKIWSDRSQIEKDYNKNVKENRTLSAQNEKRFKDLDKMPKASEEFSKFVVEKIKVSFTVTNYQTTMLSLFNIIDINKVENSENSIFKIITVTTANFFKINGLIDISEYKRIDPSQLIENSSSCMDNVLNIIIMNEPKQKREGKQSKRPEFIDITVKPNNENLLIEFDLSISIYNSEEDRNILKNYLIETLFPQNLGNSSSVLGRSLTQFPELIVGPTLENKVKGSYYIINRYFQKEIFLDMIMNDPDFSILYVDERFKVSKQQSRLYVYFVTTKTGIVAFSLLNQVILTENDPLFKIKTPDGRKLKVKVGTQYIKIRISSIENKLNIPFFQDHLNRLFSLYFLKYNSTLQFYNLYIKITPGGLGIQDQQDINLNIDEPRINVPPRKKIGENTLAAQVPELFLPLYSRKCARAPRIVSEEEALKLNKNNFQTIRFPIHLEGNLEPKIYACDHHKEHPYPGLKPNDLANKDTFKYLPCCYKTNPEHKRGSPYGNYYKGEALTKDMTDHELYKTPRIVPNKIFGILPTSIAKIFGKISQREIDEENDTTNYYRYGTMYGINSFIDAVARAIGNNRFENIYNERQTYISEIRKKMASDPYIGLSRQETYDLNIEVVKKWIKSDQYFDPKRFLKIVEDYFDVTIFLFERNVGASIIFKQEDDFTITIDQISETVQKYGSGGQLSLPVHSTIGSYILRPLKNNVVFIYIHMGSEVDKVLYPQCETIVKYEQETGRKKGTVKSLFHKHDREVEVIKTLFDKLLLSYTSIMSGPHITFTYEPFSMTLKDGNGLVLKEQFIDKSGKTRMLYASWVSKSSKTTLKEMLNEPAYFTIITEPIHPLRLPIKQNKNKNENLCRPLTDMSRTPSHNISNHFEISPITNELVDDLMKIYNLNYKKASFKDYLCNASDYLKGQINGIKVRIYVSNSVEEMRRNDSTLLKYNKQRKISRILFEYVLYKFSEYIKFHNEYSKKEIFETFFLEKCLVDNSFIYKINQNFNVPFFTLFDKMFMVDGKIIFSSQNLMIKIMYNIYQLTTRKFNKVKELSNQTIMNTYFENLSDFNHNDNFFIVYGLNTFLRFVSETKQGELLLNTLQPFDGPRFFSSDDIEDGKIFSAFCYGSIDTAIANQLSDKDIDKTENGIVYIFDIVNGYEAYQIDYKGVKIVAFKVEDGEYYLTLKKI</sequence>
<name>A0A5B8RH83_9VIRU</name>
<proteinExistence type="predicted"/>
<dbReference type="EMBL" id="MN081869">
    <property type="protein sequence ID" value="QEA08299.1"/>
    <property type="molecule type" value="Genomic_DNA"/>
</dbReference>
<accession>A0A5B8RH83</accession>
<dbReference type="Pfam" id="PF19061">
    <property type="entry name" value="DUF5757"/>
    <property type="match status" value="1"/>
</dbReference>
<reference evidence="1" key="1">
    <citation type="journal article" date="2019" name="Viruses">
        <title>Detection and Characterization of Invertebrate Iridoviruses Found in Reptiles and Prey Insects in Europe over the Past Two Decades.</title>
        <authorList>
            <person name="Papp T."/>
            <person name="Marschang R.E."/>
        </authorList>
    </citation>
    <scope>NUCLEOTIDE SEQUENCE</scope>
    <source>
        <strain evidence="1">Liz-CrIV</strain>
    </source>
</reference>
<evidence type="ECO:0000313" key="1">
    <source>
        <dbReference type="EMBL" id="QEA08299.1"/>
    </source>
</evidence>
<organism evidence="1">
    <name type="scientific">Iridovirus Liz-CrIV</name>
    <dbReference type="NCBI Taxonomy" id="2594309"/>
    <lineage>
        <taxon>Viruses</taxon>
        <taxon>Varidnaviria</taxon>
        <taxon>Bamfordvirae</taxon>
        <taxon>Nucleocytoviricota</taxon>
        <taxon>Megaviricetes</taxon>
        <taxon>Pimascovirales</taxon>
        <taxon>Pimascovirales incertae sedis</taxon>
        <taxon>Iridoviridae</taxon>
    </lineage>
</organism>
<protein>
    <submittedName>
        <fullName evidence="1">Dyniein-like beta chain</fullName>
    </submittedName>
</protein>
<dbReference type="InterPro" id="IPR043920">
    <property type="entry name" value="DUF5757"/>
</dbReference>